<proteinExistence type="predicted"/>
<reference evidence="1 2" key="1">
    <citation type="submission" date="2021-06" db="EMBL/GenBank/DDBJ databases">
        <authorList>
            <person name="Palmer J.M."/>
        </authorList>
    </citation>
    <scope>NUCLEOTIDE SEQUENCE [LARGE SCALE GENOMIC DNA]</scope>
    <source>
        <strain evidence="1 2">AS_MEX2019</strain>
        <tissue evidence="1">Muscle</tissue>
    </source>
</reference>
<accession>A0ABV0XAS0</accession>
<keyword evidence="2" id="KW-1185">Reference proteome</keyword>
<dbReference type="Proteomes" id="UP001469553">
    <property type="component" value="Unassembled WGS sequence"/>
</dbReference>
<dbReference type="EMBL" id="JAHRIP010000021">
    <property type="protein sequence ID" value="MEQ2278615.1"/>
    <property type="molecule type" value="Genomic_DNA"/>
</dbReference>
<sequence>MNPQSHMKAICSLSQAATTDLHGLLCHCMELISWLVSVHIALLFLDGDPREDRAGITGELSSFSLLTTTLLAVMQLRGLLSVSTKGDSRSVQQPRGVTKSGLFFSD</sequence>
<comment type="caution">
    <text evidence="1">The sequence shown here is derived from an EMBL/GenBank/DDBJ whole genome shotgun (WGS) entry which is preliminary data.</text>
</comment>
<name>A0ABV0XAS0_9TELE</name>
<evidence type="ECO:0000313" key="2">
    <source>
        <dbReference type="Proteomes" id="UP001469553"/>
    </source>
</evidence>
<protein>
    <submittedName>
        <fullName evidence="1">Uncharacterized protein</fullName>
    </submittedName>
</protein>
<organism evidence="1 2">
    <name type="scientific">Ameca splendens</name>
    <dbReference type="NCBI Taxonomy" id="208324"/>
    <lineage>
        <taxon>Eukaryota</taxon>
        <taxon>Metazoa</taxon>
        <taxon>Chordata</taxon>
        <taxon>Craniata</taxon>
        <taxon>Vertebrata</taxon>
        <taxon>Euteleostomi</taxon>
        <taxon>Actinopterygii</taxon>
        <taxon>Neopterygii</taxon>
        <taxon>Teleostei</taxon>
        <taxon>Neoteleostei</taxon>
        <taxon>Acanthomorphata</taxon>
        <taxon>Ovalentaria</taxon>
        <taxon>Atherinomorphae</taxon>
        <taxon>Cyprinodontiformes</taxon>
        <taxon>Goodeidae</taxon>
        <taxon>Ameca</taxon>
    </lineage>
</organism>
<evidence type="ECO:0000313" key="1">
    <source>
        <dbReference type="EMBL" id="MEQ2278615.1"/>
    </source>
</evidence>
<gene>
    <name evidence="1" type="ORF">AMECASPLE_000716</name>
</gene>